<evidence type="ECO:0000313" key="4">
    <source>
        <dbReference type="Proteomes" id="UP000520291"/>
    </source>
</evidence>
<keyword evidence="1" id="KW-0472">Membrane</keyword>
<feature type="transmembrane region" description="Helical" evidence="1">
    <location>
        <begin position="72"/>
        <end position="93"/>
    </location>
</feature>
<feature type="transmembrane region" description="Helical" evidence="1">
    <location>
        <begin position="139"/>
        <end position="162"/>
    </location>
</feature>
<proteinExistence type="predicted"/>
<organism evidence="3 4">
    <name type="scientific">Bacteroides eggerthii</name>
    <dbReference type="NCBI Taxonomy" id="28111"/>
    <lineage>
        <taxon>Bacteria</taxon>
        <taxon>Pseudomonadati</taxon>
        <taxon>Bacteroidota</taxon>
        <taxon>Bacteroidia</taxon>
        <taxon>Bacteroidales</taxon>
        <taxon>Bacteroidaceae</taxon>
        <taxon>Bacteroides</taxon>
    </lineage>
</organism>
<evidence type="ECO:0000259" key="2">
    <source>
        <dbReference type="PROSITE" id="PS01124"/>
    </source>
</evidence>
<feature type="transmembrane region" description="Helical" evidence="1">
    <location>
        <begin position="105"/>
        <end position="127"/>
    </location>
</feature>
<dbReference type="GO" id="GO:0043565">
    <property type="term" value="F:sequence-specific DNA binding"/>
    <property type="evidence" value="ECO:0007669"/>
    <property type="project" value="InterPro"/>
</dbReference>
<dbReference type="InterPro" id="IPR018060">
    <property type="entry name" value="HTH_AraC"/>
</dbReference>
<evidence type="ECO:0000313" key="3">
    <source>
        <dbReference type="EMBL" id="NME84960.1"/>
    </source>
</evidence>
<dbReference type="Gene3D" id="1.10.10.60">
    <property type="entry name" value="Homeodomain-like"/>
    <property type="match status" value="1"/>
</dbReference>
<accession>A0A7X9S964</accession>
<sequence>MIIQGPEIYYAASCLILVVTSLFCALVRYFHMCRPFDEEEAYFYPARKLITIVYACFALPVVWLFRMDSPDAYFFMRVFLMLLLPGAGVLSFRRFFFSKTRHRRLIFVLSGIIPLVIILVCWIYGWIGGDTLYRHRDMLLLLIGGYSLLLTAMLLHTTSWLLRQIRLHMQEEYSNSEDFPVRFAGFVVFMPVLYLGAAWWLFFTGDHNYNMWFQLVISVMHIVLLIRILHPQRKEYREVVEETEELIAEKIETVLSDRGSGSSLLSVDAKDELEAKIRAALTEDRLYLNPNLKIGELADAVKSNRKYVSIVMKERFGSFYKELNRLRIEAAVRYREEHPSASREEIATHCGFSNVRTYSRNLKSGMQDKNTEGQFKEIP</sequence>
<dbReference type="GO" id="GO:0003700">
    <property type="term" value="F:DNA-binding transcription factor activity"/>
    <property type="evidence" value="ECO:0007669"/>
    <property type="project" value="InterPro"/>
</dbReference>
<feature type="transmembrane region" description="Helical" evidence="1">
    <location>
        <begin position="49"/>
        <end position="66"/>
    </location>
</feature>
<protein>
    <submittedName>
        <fullName evidence="3">AraC family transcriptional regulator</fullName>
    </submittedName>
</protein>
<dbReference type="Proteomes" id="UP000520291">
    <property type="component" value="Unassembled WGS sequence"/>
</dbReference>
<dbReference type="AlphaFoldDB" id="A0A7X9S964"/>
<name>A0A7X9S964_9BACE</name>
<gene>
    <name evidence="3" type="ORF">HF841_02800</name>
</gene>
<evidence type="ECO:0000256" key="1">
    <source>
        <dbReference type="SAM" id="Phobius"/>
    </source>
</evidence>
<dbReference type="RefSeq" id="WP_072541216.1">
    <property type="nucleotide sequence ID" value="NZ_JABAGL010000003.1"/>
</dbReference>
<keyword evidence="1" id="KW-1133">Transmembrane helix</keyword>
<comment type="caution">
    <text evidence="3">The sequence shown here is derived from an EMBL/GenBank/DDBJ whole genome shotgun (WGS) entry which is preliminary data.</text>
</comment>
<reference evidence="3 4" key="1">
    <citation type="submission" date="2020-04" db="EMBL/GenBank/DDBJ databases">
        <authorList>
            <person name="Hitch T.C.A."/>
            <person name="Wylensek D."/>
            <person name="Clavel T."/>
        </authorList>
    </citation>
    <scope>NUCLEOTIDE SEQUENCE [LARGE SCALE GENOMIC DNA]</scope>
    <source>
        <strain evidence="3 4">WCA3-601-WT-5E</strain>
    </source>
</reference>
<dbReference type="PROSITE" id="PS01124">
    <property type="entry name" value="HTH_ARAC_FAMILY_2"/>
    <property type="match status" value="1"/>
</dbReference>
<feature type="transmembrane region" description="Helical" evidence="1">
    <location>
        <begin position="6"/>
        <end position="29"/>
    </location>
</feature>
<feature type="domain" description="HTH araC/xylS-type" evidence="2">
    <location>
        <begin position="271"/>
        <end position="363"/>
    </location>
</feature>
<keyword evidence="1" id="KW-0812">Transmembrane</keyword>
<dbReference type="EMBL" id="JABAGL010000003">
    <property type="protein sequence ID" value="NME84960.1"/>
    <property type="molecule type" value="Genomic_DNA"/>
</dbReference>
<feature type="transmembrane region" description="Helical" evidence="1">
    <location>
        <begin position="183"/>
        <end position="203"/>
    </location>
</feature>
<feature type="transmembrane region" description="Helical" evidence="1">
    <location>
        <begin position="209"/>
        <end position="229"/>
    </location>
</feature>